<evidence type="ECO:0000313" key="20">
    <source>
        <dbReference type="Proteomes" id="UP000824002"/>
    </source>
</evidence>
<gene>
    <name evidence="19" type="ORF">IAB51_06595</name>
</gene>
<dbReference type="Pfam" id="PF01063">
    <property type="entry name" value="Aminotran_4"/>
    <property type="match status" value="1"/>
</dbReference>
<comment type="cofactor">
    <cofactor evidence="1 16">
        <name>pyridoxal 5'-phosphate</name>
        <dbReference type="ChEBI" id="CHEBI:597326"/>
    </cofactor>
</comment>
<dbReference type="NCBIfam" id="NF009897">
    <property type="entry name" value="PRK13357.1"/>
    <property type="match status" value="1"/>
</dbReference>
<evidence type="ECO:0000313" key="19">
    <source>
        <dbReference type="EMBL" id="HIS76468.1"/>
    </source>
</evidence>
<keyword evidence="8 17" id="KW-0808">Transferase</keyword>
<comment type="caution">
    <text evidence="19">The sequence shown here is derived from an EMBL/GenBank/DDBJ whole genome shotgun (WGS) entry which is preliminary data.</text>
</comment>
<dbReference type="InterPro" id="IPR036038">
    <property type="entry name" value="Aminotransferase-like"/>
</dbReference>
<evidence type="ECO:0000256" key="15">
    <source>
        <dbReference type="RuleBase" id="RU004106"/>
    </source>
</evidence>
<comment type="catalytic activity">
    <reaction evidence="11 17">
        <text>L-valine + 2-oxoglutarate = 3-methyl-2-oxobutanoate + L-glutamate</text>
        <dbReference type="Rhea" id="RHEA:24813"/>
        <dbReference type="ChEBI" id="CHEBI:11851"/>
        <dbReference type="ChEBI" id="CHEBI:16810"/>
        <dbReference type="ChEBI" id="CHEBI:29985"/>
        <dbReference type="ChEBI" id="CHEBI:57762"/>
        <dbReference type="EC" id="2.6.1.42"/>
    </reaction>
</comment>
<dbReference type="InterPro" id="IPR005786">
    <property type="entry name" value="B_amino_transII"/>
</dbReference>
<dbReference type="PANTHER" id="PTHR11825:SF44">
    <property type="entry name" value="BRANCHED-CHAIN-AMINO-ACID AMINOTRANSFERASE"/>
    <property type="match status" value="1"/>
</dbReference>
<evidence type="ECO:0000256" key="3">
    <source>
        <dbReference type="ARBA" id="ARBA00004931"/>
    </source>
</evidence>
<dbReference type="FunFam" id="3.30.470.10:FF:000002">
    <property type="entry name" value="Branched-chain-amino-acid aminotransferase"/>
    <property type="match status" value="1"/>
</dbReference>
<dbReference type="EMBL" id="DVJP01000043">
    <property type="protein sequence ID" value="HIS76468.1"/>
    <property type="molecule type" value="Genomic_DNA"/>
</dbReference>
<reference evidence="19" key="2">
    <citation type="journal article" date="2021" name="PeerJ">
        <title>Extensive microbial diversity within the chicken gut microbiome revealed by metagenomics and culture.</title>
        <authorList>
            <person name="Gilroy R."/>
            <person name="Ravi A."/>
            <person name="Getino M."/>
            <person name="Pursley I."/>
            <person name="Horton D.L."/>
            <person name="Alikhan N.F."/>
            <person name="Baker D."/>
            <person name="Gharbi K."/>
            <person name="Hall N."/>
            <person name="Watson M."/>
            <person name="Adriaenssens E.M."/>
            <person name="Foster-Nyarko E."/>
            <person name="Jarju S."/>
            <person name="Secka A."/>
            <person name="Antonio M."/>
            <person name="Oren A."/>
            <person name="Chaudhuri R.R."/>
            <person name="La Ragione R."/>
            <person name="Hildebrand F."/>
            <person name="Pallen M.J."/>
        </authorList>
    </citation>
    <scope>NUCLEOTIDE SEQUENCE</scope>
    <source>
        <strain evidence="19">CHK199-13235</strain>
    </source>
</reference>
<organism evidence="19 20">
    <name type="scientific">Candidatus Merdivicinus excrementipullorum</name>
    <dbReference type="NCBI Taxonomy" id="2840867"/>
    <lineage>
        <taxon>Bacteria</taxon>
        <taxon>Bacillati</taxon>
        <taxon>Bacillota</taxon>
        <taxon>Clostridia</taxon>
        <taxon>Eubacteriales</taxon>
        <taxon>Oscillospiraceae</taxon>
        <taxon>Oscillospiraceae incertae sedis</taxon>
        <taxon>Candidatus Merdivicinus</taxon>
    </lineage>
</organism>
<dbReference type="InterPro" id="IPR033939">
    <property type="entry name" value="BCAT_family"/>
</dbReference>
<dbReference type="GO" id="GO:0009082">
    <property type="term" value="P:branched-chain amino acid biosynthetic process"/>
    <property type="evidence" value="ECO:0007669"/>
    <property type="project" value="UniProtKB-KW"/>
</dbReference>
<dbReference type="InterPro" id="IPR001544">
    <property type="entry name" value="Aminotrans_IV"/>
</dbReference>
<evidence type="ECO:0000256" key="5">
    <source>
        <dbReference type="ARBA" id="ARBA00009320"/>
    </source>
</evidence>
<evidence type="ECO:0000256" key="11">
    <source>
        <dbReference type="ARBA" id="ARBA00048212"/>
    </source>
</evidence>
<keyword evidence="10 17" id="KW-0100">Branched-chain amino acid biosynthesis</keyword>
<evidence type="ECO:0000256" key="16">
    <source>
        <dbReference type="RuleBase" id="RU004516"/>
    </source>
</evidence>
<accession>A0A9D1FMI0</accession>
<evidence type="ECO:0000256" key="10">
    <source>
        <dbReference type="ARBA" id="ARBA00023304"/>
    </source>
</evidence>
<evidence type="ECO:0000256" key="13">
    <source>
        <dbReference type="ARBA" id="ARBA00049229"/>
    </source>
</evidence>
<dbReference type="PANTHER" id="PTHR11825">
    <property type="entry name" value="SUBGROUP IIII AMINOTRANSFERASE"/>
    <property type="match status" value="1"/>
</dbReference>
<evidence type="ECO:0000256" key="7">
    <source>
        <dbReference type="ARBA" id="ARBA00022605"/>
    </source>
</evidence>
<evidence type="ECO:0000256" key="8">
    <source>
        <dbReference type="ARBA" id="ARBA00022679"/>
    </source>
</evidence>
<dbReference type="GO" id="GO:0004084">
    <property type="term" value="F:branched-chain-amino-acid transaminase activity"/>
    <property type="evidence" value="ECO:0007669"/>
    <property type="project" value="UniProtKB-EC"/>
</dbReference>
<dbReference type="CDD" id="cd01557">
    <property type="entry name" value="BCAT_beta_family"/>
    <property type="match status" value="1"/>
</dbReference>
<evidence type="ECO:0000256" key="12">
    <source>
        <dbReference type="ARBA" id="ARBA00048798"/>
    </source>
</evidence>
<dbReference type="GO" id="GO:0008652">
    <property type="term" value="P:amino acid biosynthetic process"/>
    <property type="evidence" value="ECO:0007669"/>
    <property type="project" value="UniProtKB-KW"/>
</dbReference>
<evidence type="ECO:0000256" key="6">
    <source>
        <dbReference type="ARBA" id="ARBA00022576"/>
    </source>
</evidence>
<evidence type="ECO:0000256" key="18">
    <source>
        <dbReference type="RuleBase" id="RU004519"/>
    </source>
</evidence>
<evidence type="ECO:0000256" key="1">
    <source>
        <dbReference type="ARBA" id="ARBA00001933"/>
    </source>
</evidence>
<evidence type="ECO:0000256" key="9">
    <source>
        <dbReference type="ARBA" id="ARBA00022898"/>
    </source>
</evidence>
<comment type="catalytic activity">
    <reaction evidence="13 17">
        <text>L-leucine + 2-oxoglutarate = 4-methyl-2-oxopentanoate + L-glutamate</text>
        <dbReference type="Rhea" id="RHEA:18321"/>
        <dbReference type="ChEBI" id="CHEBI:16810"/>
        <dbReference type="ChEBI" id="CHEBI:17865"/>
        <dbReference type="ChEBI" id="CHEBI:29985"/>
        <dbReference type="ChEBI" id="CHEBI:57427"/>
        <dbReference type="EC" id="2.6.1.42"/>
    </reaction>
</comment>
<comment type="similarity">
    <text evidence="5 15">Belongs to the class-IV pyridoxal-phosphate-dependent aminotransferase family.</text>
</comment>
<comment type="pathway">
    <text evidence="3 18">Amino-acid biosynthesis; L-valine biosynthesis; L-valine from pyruvate: step 4/4.</text>
</comment>
<dbReference type="Gene3D" id="3.30.470.10">
    <property type="match status" value="1"/>
</dbReference>
<dbReference type="EC" id="2.6.1.42" evidence="17"/>
<dbReference type="Proteomes" id="UP000824002">
    <property type="component" value="Unassembled WGS sequence"/>
</dbReference>
<dbReference type="InterPro" id="IPR043131">
    <property type="entry name" value="BCAT-like_N"/>
</dbReference>
<dbReference type="PIRSF" id="PIRSF006468">
    <property type="entry name" value="BCAT1"/>
    <property type="match status" value="1"/>
</dbReference>
<keyword evidence="9 16" id="KW-0663">Pyridoxal phosphate</keyword>
<dbReference type="Gene3D" id="3.20.10.10">
    <property type="entry name" value="D-amino Acid Aminotransferase, subunit A, domain 2"/>
    <property type="match status" value="1"/>
</dbReference>
<proteinExistence type="inferred from homology"/>
<dbReference type="InterPro" id="IPR018300">
    <property type="entry name" value="Aminotrans_IV_CS"/>
</dbReference>
<dbReference type="SUPFAM" id="SSF56752">
    <property type="entry name" value="D-aminoacid aminotransferase-like PLP-dependent enzymes"/>
    <property type="match status" value="1"/>
</dbReference>
<evidence type="ECO:0000256" key="2">
    <source>
        <dbReference type="ARBA" id="ARBA00004824"/>
    </source>
</evidence>
<reference evidence="19" key="1">
    <citation type="submission" date="2020-10" db="EMBL/GenBank/DDBJ databases">
        <authorList>
            <person name="Gilroy R."/>
        </authorList>
    </citation>
    <scope>NUCLEOTIDE SEQUENCE</scope>
    <source>
        <strain evidence="19">CHK199-13235</strain>
    </source>
</reference>
<keyword evidence="6 17" id="KW-0032">Aminotransferase</keyword>
<dbReference type="InterPro" id="IPR043132">
    <property type="entry name" value="BCAT-like_C"/>
</dbReference>
<evidence type="ECO:0000256" key="14">
    <source>
        <dbReference type="PIRSR" id="PIRSR006468-1"/>
    </source>
</evidence>
<comment type="pathway">
    <text evidence="2 18">Amino-acid biosynthesis; L-isoleucine biosynthesis; L-isoleucine from 2-oxobutanoate: step 4/4.</text>
</comment>
<protein>
    <recommendedName>
        <fullName evidence="17">Branched-chain-amino-acid aminotransferase</fullName>
        <ecNumber evidence="17">2.6.1.42</ecNumber>
    </recommendedName>
</protein>
<feature type="modified residue" description="N6-(pyridoxal phosphate)lysine" evidence="14">
    <location>
        <position position="196"/>
    </location>
</feature>
<evidence type="ECO:0000256" key="4">
    <source>
        <dbReference type="ARBA" id="ARBA00005072"/>
    </source>
</evidence>
<dbReference type="PROSITE" id="PS00770">
    <property type="entry name" value="AA_TRANSFER_CLASS_4"/>
    <property type="match status" value="1"/>
</dbReference>
<evidence type="ECO:0000256" key="17">
    <source>
        <dbReference type="RuleBase" id="RU004517"/>
    </source>
</evidence>
<sequence length="356" mass="40124">MYGEIKIERTLTPKQKPNEDKLVFGHEFTDHMFEMDWNKEQGWHDPRIVPYGPLTLSPACNCFHYGQETFEGMKAYRCEDGSIRLFRPEENFKRLNNSNDRLSMPQIDVDFAVNALKKLIEIDADWVPHKKDTSLYIRPFMIGTEPSLGAHTSNQYKFLIILSPVGAYYATGLSPVKIYVEDQYVRAVRGGTGFAKCGGNYAASMKAQDIAEAEGFSQVLWLDGVERKYIEEVGAMNVFFVLGDEVVTPALQGSILPGITRKSVIELLRSWGVKVTERRISAEELVEAYKEGRFTEMFGSGTAAVISPVGLLRYEGTDMVLSDGKIGELSQKLYDNLTGIQWGRLDDPFGWSVKIL</sequence>
<dbReference type="AlphaFoldDB" id="A0A9D1FMI0"/>
<comment type="catalytic activity">
    <reaction evidence="12 17">
        <text>L-isoleucine + 2-oxoglutarate = (S)-3-methyl-2-oxopentanoate + L-glutamate</text>
        <dbReference type="Rhea" id="RHEA:24801"/>
        <dbReference type="ChEBI" id="CHEBI:16810"/>
        <dbReference type="ChEBI" id="CHEBI:29985"/>
        <dbReference type="ChEBI" id="CHEBI:35146"/>
        <dbReference type="ChEBI" id="CHEBI:58045"/>
        <dbReference type="EC" id="2.6.1.42"/>
    </reaction>
</comment>
<keyword evidence="7 17" id="KW-0028">Amino-acid biosynthesis</keyword>
<comment type="pathway">
    <text evidence="4 18">Amino-acid biosynthesis; L-leucine biosynthesis; L-leucine from 3-methyl-2-oxobutanoate: step 4/4.</text>
</comment>
<name>A0A9D1FMI0_9FIRM</name>
<dbReference type="NCBIfam" id="TIGR01123">
    <property type="entry name" value="ilvE_II"/>
    <property type="match status" value="1"/>
</dbReference>